<dbReference type="PANTHER" id="PTHR42831">
    <property type="entry name" value="FE-S PROTEIN MATURATION AUXILIARY FACTOR YITW"/>
    <property type="match status" value="1"/>
</dbReference>
<dbReference type="Gene3D" id="3.30.300.130">
    <property type="entry name" value="Fe-S cluster assembly (FSCA)"/>
    <property type="match status" value="1"/>
</dbReference>
<gene>
    <name evidence="2" type="ORF">C0Z18_29500</name>
</gene>
<sequence length="101" mass="10968">MTQEQIRTALLQVIDPEIGVNIVDLGLVYDVESKSDGWRIALTMTSPACPMGQSILDDVHAVIDASLAIGTSVDIDLVWEPPWEPAMMSDAAREALGWSDD</sequence>
<dbReference type="InterPro" id="IPR034904">
    <property type="entry name" value="FSCA_dom_sf"/>
</dbReference>
<comment type="caution">
    <text evidence="2">The sequence shown here is derived from an EMBL/GenBank/DDBJ whole genome shotgun (WGS) entry which is preliminary data.</text>
</comment>
<organism evidence="2 3">
    <name type="scientific">Trinickia dabaoshanensis</name>
    <dbReference type="NCBI Taxonomy" id="564714"/>
    <lineage>
        <taxon>Bacteria</taxon>
        <taxon>Pseudomonadati</taxon>
        <taxon>Pseudomonadota</taxon>
        <taxon>Betaproteobacteria</taxon>
        <taxon>Burkholderiales</taxon>
        <taxon>Burkholderiaceae</taxon>
        <taxon>Trinickia</taxon>
    </lineage>
</organism>
<keyword evidence="3" id="KW-1185">Reference proteome</keyword>
<protein>
    <submittedName>
        <fullName evidence="2">Hydroxylase</fullName>
    </submittedName>
</protein>
<evidence type="ECO:0000313" key="3">
    <source>
        <dbReference type="Proteomes" id="UP000235616"/>
    </source>
</evidence>
<accession>A0A2N7VCJ3</accession>
<dbReference type="Proteomes" id="UP000235616">
    <property type="component" value="Unassembled WGS sequence"/>
</dbReference>
<dbReference type="InterPro" id="IPR052339">
    <property type="entry name" value="Fe-S_Maturation_MIP18"/>
</dbReference>
<name>A0A2N7VCJ3_9BURK</name>
<dbReference type="OrthoDB" id="9805360at2"/>
<dbReference type="EMBL" id="PNYA01000038">
    <property type="protein sequence ID" value="PMS14893.1"/>
    <property type="molecule type" value="Genomic_DNA"/>
</dbReference>
<evidence type="ECO:0000259" key="1">
    <source>
        <dbReference type="Pfam" id="PF01883"/>
    </source>
</evidence>
<dbReference type="InterPro" id="IPR002744">
    <property type="entry name" value="MIP18-like"/>
</dbReference>
<evidence type="ECO:0000313" key="2">
    <source>
        <dbReference type="EMBL" id="PMS14893.1"/>
    </source>
</evidence>
<dbReference type="SUPFAM" id="SSF117916">
    <property type="entry name" value="Fe-S cluster assembly (FSCA) domain-like"/>
    <property type="match status" value="1"/>
</dbReference>
<proteinExistence type="predicted"/>
<dbReference type="PANTHER" id="PTHR42831:SF1">
    <property type="entry name" value="FE-S PROTEIN MATURATION AUXILIARY FACTOR YITW"/>
    <property type="match status" value="1"/>
</dbReference>
<dbReference type="AlphaFoldDB" id="A0A2N7VCJ3"/>
<feature type="domain" description="MIP18 family-like" evidence="1">
    <location>
        <begin position="4"/>
        <end position="69"/>
    </location>
</feature>
<reference evidence="2 3" key="1">
    <citation type="submission" date="2018-01" db="EMBL/GenBank/DDBJ databases">
        <title>Whole genome analyses suggest that Burkholderia sensu lato contains two further novel genera in the rhizoxinica-symbiotica group Mycetohabitans gen. nov., and Trinickia gen. nov.: implications for the evolution of diazotrophy and nodulation in the Burkholderiaceae.</title>
        <authorList>
            <person name="Estrada-de los Santos P."/>
            <person name="Palmer M."/>
            <person name="Chavez-Ramirez B."/>
            <person name="Beukes C."/>
            <person name="Steenkamp E.T."/>
            <person name="Hirsch A.M."/>
            <person name="Manyaka P."/>
            <person name="Maluk M."/>
            <person name="Lafos M."/>
            <person name="Crook M."/>
            <person name="Gross E."/>
            <person name="Simon M.F."/>
            <person name="Bueno dos Reis Junior F."/>
            <person name="Poole P.S."/>
            <person name="Venter S.N."/>
            <person name="James E.K."/>
        </authorList>
    </citation>
    <scope>NUCLEOTIDE SEQUENCE [LARGE SCALE GENOMIC DNA]</scope>
    <source>
        <strain evidence="2 3">GIMN1.004</strain>
    </source>
</reference>
<dbReference type="Pfam" id="PF01883">
    <property type="entry name" value="FeS_assembly_P"/>
    <property type="match status" value="1"/>
</dbReference>